<comment type="subcellular location">
    <subcellularLocation>
        <location evidence="1 9">Cell inner membrane</location>
        <topology evidence="1 9">Multi-pass membrane protein</topology>
    </subcellularLocation>
</comment>
<reference evidence="11 12" key="1">
    <citation type="submission" date="2017-05" db="EMBL/GenBank/DDBJ databases">
        <authorList>
            <person name="Song R."/>
            <person name="Chenine A.L."/>
            <person name="Ruprecht R.M."/>
        </authorList>
    </citation>
    <scope>NUCLEOTIDE SEQUENCE [LARGE SCALE GENOMIC DNA]</scope>
    <source>
        <strain evidence="11 12">CECT 8898</strain>
    </source>
</reference>
<dbReference type="GO" id="GO:0022857">
    <property type="term" value="F:transmembrane transporter activity"/>
    <property type="evidence" value="ECO:0007669"/>
    <property type="project" value="UniProtKB-UniRule"/>
</dbReference>
<gene>
    <name evidence="11" type="ORF">MAA8898_03242</name>
</gene>
<evidence type="ECO:0000256" key="7">
    <source>
        <dbReference type="ARBA" id="ARBA00023136"/>
    </source>
</evidence>
<dbReference type="AlphaFoldDB" id="A0A238KSX9"/>
<dbReference type="GO" id="GO:0005886">
    <property type="term" value="C:plasma membrane"/>
    <property type="evidence" value="ECO:0007669"/>
    <property type="project" value="UniProtKB-SubCell"/>
</dbReference>
<dbReference type="PANTHER" id="PTHR35011:SF2">
    <property type="entry name" value="2,3-DIKETO-L-GULONATE TRAP TRANSPORTER SMALL PERMEASE PROTEIN YIAM"/>
    <property type="match status" value="1"/>
</dbReference>
<dbReference type="RefSeq" id="WP_094022037.1">
    <property type="nucleotide sequence ID" value="NZ_FXYF01000009.1"/>
</dbReference>
<accession>A0A238KSX9</accession>
<dbReference type="GO" id="GO:0015740">
    <property type="term" value="P:C4-dicarboxylate transport"/>
    <property type="evidence" value="ECO:0007669"/>
    <property type="project" value="TreeGrafter"/>
</dbReference>
<evidence type="ECO:0000256" key="6">
    <source>
        <dbReference type="ARBA" id="ARBA00022989"/>
    </source>
</evidence>
<organism evidence="11 12">
    <name type="scientific">Maliponia aquimaris</name>
    <dbReference type="NCBI Taxonomy" id="1673631"/>
    <lineage>
        <taxon>Bacteria</taxon>
        <taxon>Pseudomonadati</taxon>
        <taxon>Pseudomonadota</taxon>
        <taxon>Alphaproteobacteria</taxon>
        <taxon>Rhodobacterales</taxon>
        <taxon>Paracoccaceae</taxon>
        <taxon>Maliponia</taxon>
    </lineage>
</organism>
<evidence type="ECO:0000259" key="10">
    <source>
        <dbReference type="Pfam" id="PF04290"/>
    </source>
</evidence>
<feature type="transmembrane region" description="Helical" evidence="9">
    <location>
        <begin position="156"/>
        <end position="176"/>
    </location>
</feature>
<comment type="subunit">
    <text evidence="9">The complex comprises the extracytoplasmic solute receptor protein and the two transmembrane proteins.</text>
</comment>
<evidence type="ECO:0000313" key="11">
    <source>
        <dbReference type="EMBL" id="SMX45770.1"/>
    </source>
</evidence>
<comment type="function">
    <text evidence="9">Part of the tripartite ATP-independent periplasmic (TRAP) transport system.</text>
</comment>
<feature type="transmembrane region" description="Helical" evidence="9">
    <location>
        <begin position="40"/>
        <end position="62"/>
    </location>
</feature>
<dbReference type="EMBL" id="FXYF01000009">
    <property type="protein sequence ID" value="SMX45770.1"/>
    <property type="molecule type" value="Genomic_DNA"/>
</dbReference>
<keyword evidence="4 9" id="KW-0997">Cell inner membrane</keyword>
<sequence>MDNTRPPELAEIEAPEHPDVTDDPSWLVALAHVSTWANRAAAAVAAMLLIAMTALILVEIAMRLFGKSTFMADALVGYGVAGLTFLAAAWALEDGAMIRVSVVTNLLPPRARFIAEAFTILSVGALLALLLIHQWSTVSRLYTRGSVSQHFFPIPLWIPEALFLSGLVLLTGQVIVRGLRLIAVGHSDERPLSL</sequence>
<feature type="domain" description="Tripartite ATP-independent periplasmic transporters DctQ component" evidence="10">
    <location>
        <begin position="52"/>
        <end position="182"/>
    </location>
</feature>
<keyword evidence="6 9" id="KW-1133">Transmembrane helix</keyword>
<proteinExistence type="inferred from homology"/>
<keyword evidence="12" id="KW-1185">Reference proteome</keyword>
<dbReference type="InterPro" id="IPR007387">
    <property type="entry name" value="TRAP_DctQ"/>
</dbReference>
<evidence type="ECO:0000256" key="5">
    <source>
        <dbReference type="ARBA" id="ARBA00022692"/>
    </source>
</evidence>
<evidence type="ECO:0000256" key="1">
    <source>
        <dbReference type="ARBA" id="ARBA00004429"/>
    </source>
</evidence>
<dbReference type="Proteomes" id="UP000207598">
    <property type="component" value="Unassembled WGS sequence"/>
</dbReference>
<evidence type="ECO:0000256" key="3">
    <source>
        <dbReference type="ARBA" id="ARBA00022475"/>
    </source>
</evidence>
<feature type="transmembrane region" description="Helical" evidence="9">
    <location>
        <begin position="74"/>
        <end position="92"/>
    </location>
</feature>
<keyword evidence="5 9" id="KW-0812">Transmembrane</keyword>
<feature type="transmembrane region" description="Helical" evidence="9">
    <location>
        <begin position="113"/>
        <end position="136"/>
    </location>
</feature>
<evidence type="ECO:0000256" key="4">
    <source>
        <dbReference type="ARBA" id="ARBA00022519"/>
    </source>
</evidence>
<keyword evidence="3" id="KW-1003">Cell membrane</keyword>
<name>A0A238KSX9_9RHOB</name>
<keyword evidence="7 9" id="KW-0472">Membrane</keyword>
<protein>
    <recommendedName>
        <fullName evidence="9">TRAP transporter small permease protein</fullName>
    </recommendedName>
</protein>
<keyword evidence="2 9" id="KW-0813">Transport</keyword>
<dbReference type="Pfam" id="PF04290">
    <property type="entry name" value="DctQ"/>
    <property type="match status" value="1"/>
</dbReference>
<evidence type="ECO:0000256" key="8">
    <source>
        <dbReference type="ARBA" id="ARBA00038436"/>
    </source>
</evidence>
<dbReference type="PANTHER" id="PTHR35011">
    <property type="entry name" value="2,3-DIKETO-L-GULONATE TRAP TRANSPORTER SMALL PERMEASE PROTEIN YIAM"/>
    <property type="match status" value="1"/>
</dbReference>
<evidence type="ECO:0000256" key="2">
    <source>
        <dbReference type="ARBA" id="ARBA00022448"/>
    </source>
</evidence>
<dbReference type="OrthoDB" id="9797534at2"/>
<comment type="similarity">
    <text evidence="8 9">Belongs to the TRAP transporter small permease family.</text>
</comment>
<evidence type="ECO:0000256" key="9">
    <source>
        <dbReference type="RuleBase" id="RU369079"/>
    </source>
</evidence>
<evidence type="ECO:0000313" key="12">
    <source>
        <dbReference type="Proteomes" id="UP000207598"/>
    </source>
</evidence>
<dbReference type="InterPro" id="IPR055348">
    <property type="entry name" value="DctQ"/>
</dbReference>